<dbReference type="KEGG" id="fpl:Ferp_0421"/>
<dbReference type="SMART" id="SM00382">
    <property type="entry name" value="AAA"/>
    <property type="match status" value="1"/>
</dbReference>
<evidence type="ECO:0000256" key="1">
    <source>
        <dbReference type="ARBA" id="ARBA00006184"/>
    </source>
</evidence>
<dbReference type="STRING" id="589924.Ferp_0421"/>
<dbReference type="PaxDb" id="589924-Ferp_0421"/>
<keyword evidence="3 5" id="KW-0547">Nucleotide-binding</keyword>
<keyword evidence="8" id="KW-1185">Reference proteome</keyword>
<dbReference type="Pfam" id="PF13401">
    <property type="entry name" value="AAA_22"/>
    <property type="match status" value="1"/>
</dbReference>
<evidence type="ECO:0000256" key="2">
    <source>
        <dbReference type="ARBA" id="ARBA00022705"/>
    </source>
</evidence>
<evidence type="ECO:0000313" key="8">
    <source>
        <dbReference type="Proteomes" id="UP000002613"/>
    </source>
</evidence>
<dbReference type="GO" id="GO:0005524">
    <property type="term" value="F:ATP binding"/>
    <property type="evidence" value="ECO:0007669"/>
    <property type="project" value="UniProtKB-UniRule"/>
</dbReference>
<dbReference type="InterPro" id="IPR055237">
    <property type="entry name" value="Cdc6_lid"/>
</dbReference>
<name>D3S2W4_FERPA</name>
<proteinExistence type="inferred from homology"/>
<dbReference type="SUPFAM" id="SSF52540">
    <property type="entry name" value="P-loop containing nucleoside triphosphate hydrolases"/>
    <property type="match status" value="1"/>
</dbReference>
<dbReference type="GO" id="GO:0016887">
    <property type="term" value="F:ATP hydrolysis activity"/>
    <property type="evidence" value="ECO:0007669"/>
    <property type="project" value="InterPro"/>
</dbReference>
<dbReference type="CDD" id="cd00009">
    <property type="entry name" value="AAA"/>
    <property type="match status" value="1"/>
</dbReference>
<evidence type="ECO:0000259" key="6">
    <source>
        <dbReference type="SMART" id="SM00382"/>
    </source>
</evidence>
<dbReference type="GO" id="GO:0006260">
    <property type="term" value="P:DNA replication"/>
    <property type="evidence" value="ECO:0007669"/>
    <property type="project" value="UniProtKB-UniRule"/>
</dbReference>
<evidence type="ECO:0000313" key="7">
    <source>
        <dbReference type="EMBL" id="ADC64597.1"/>
    </source>
</evidence>
<dbReference type="EMBL" id="CP001899">
    <property type="protein sequence ID" value="ADC64597.1"/>
    <property type="molecule type" value="Genomic_DNA"/>
</dbReference>
<comment type="similarity">
    <text evidence="1 5">Belongs to the CDC6/cdc18 family.</text>
</comment>
<dbReference type="Gene3D" id="1.10.8.60">
    <property type="match status" value="1"/>
</dbReference>
<dbReference type="HOGENOM" id="CLU_025112_3_0_2"/>
<dbReference type="CDD" id="cd18139">
    <property type="entry name" value="HLD_clamp_RarA"/>
    <property type="match status" value="1"/>
</dbReference>
<sequence>MYSYEDPVFRQKEVLFPDYIPDHLPHREKEIKAISSIINSALKNPESISNIFIFGPPGTGKTASVKFIFRKLEEETAAFPVYINCFRINTRMGVVYAVIFEFFRKVRPTRRIPSRRGVAYDELFDLLVSELKKSRVFPVICLDEVDHLLPRGSEVLYDLSRLREESIPVQLIMITNDQFVFMNVDPRIKSSLRPVEEIPYRAYTIDEMKEIIRIRVEFAFQKGVVDEEAVEYLAEVACEMGGDVRIARETLLRAGELARQDGKFRVTVEHIKQALSESQFAKAKSIVEQLSSKERKIISLIPENGIFYPEFYELYRRVYPSGVRDRMLRYYLERLAKYGLITMERRGIGGSYFIRLNVPRRIFTQL</sequence>
<evidence type="ECO:0000256" key="3">
    <source>
        <dbReference type="ARBA" id="ARBA00022741"/>
    </source>
</evidence>
<dbReference type="HAMAP" id="MF_01407">
    <property type="entry name" value="ORC1_type_DNA_replic_protein"/>
    <property type="match status" value="1"/>
</dbReference>
<dbReference type="InterPro" id="IPR050311">
    <property type="entry name" value="ORC1/CDC6"/>
</dbReference>
<reference evidence="8" key="1">
    <citation type="submission" date="2010-02" db="EMBL/GenBank/DDBJ databases">
        <title>Complete sequence of Ferroglobus placidus DSM 10642.</title>
        <authorList>
            <consortium name="US DOE Joint Genome Institute"/>
            <person name="Lucas S."/>
            <person name="Copeland A."/>
            <person name="Lapidus A."/>
            <person name="Cheng J.-F."/>
            <person name="Bruce D."/>
            <person name="Goodwin L."/>
            <person name="Pitluck S."/>
            <person name="Saunders E."/>
            <person name="Brettin T."/>
            <person name="Detter J.C."/>
            <person name="Han C."/>
            <person name="Tapia R."/>
            <person name="Larimer F."/>
            <person name="Land M."/>
            <person name="Hauser L."/>
            <person name="Kyrpides N."/>
            <person name="Ivanova N."/>
            <person name="Holmes D."/>
            <person name="Lovley D."/>
            <person name="Kyrpides N."/>
            <person name="Anderson I.J."/>
            <person name="Woyke T."/>
        </authorList>
    </citation>
    <scope>NUCLEOTIDE SEQUENCE [LARGE SCALE GENOMIC DNA]</scope>
    <source>
        <strain evidence="8">DSM 10642 / AEDII12DO</strain>
    </source>
</reference>
<dbReference type="PANTHER" id="PTHR10763">
    <property type="entry name" value="CELL DIVISION CONTROL PROTEIN 6-RELATED"/>
    <property type="match status" value="1"/>
</dbReference>
<dbReference type="RefSeq" id="WP_012964944.1">
    <property type="nucleotide sequence ID" value="NC_013849.1"/>
</dbReference>
<dbReference type="InterPro" id="IPR014277">
    <property type="entry name" value="Orc1/Cdc6_arc"/>
</dbReference>
<dbReference type="NCBIfam" id="TIGR02928">
    <property type="entry name" value="orc1/cdc6 family replication initiation protein"/>
    <property type="match status" value="1"/>
</dbReference>
<dbReference type="Proteomes" id="UP000002613">
    <property type="component" value="Chromosome"/>
</dbReference>
<dbReference type="InterPro" id="IPR049945">
    <property type="entry name" value="AAA_22"/>
</dbReference>
<keyword evidence="4 5" id="KW-0067">ATP-binding</keyword>
<accession>D3S2W4</accession>
<feature type="binding site" evidence="5">
    <location>
        <begin position="59"/>
        <end position="63"/>
    </location>
    <ligand>
        <name>ATP</name>
        <dbReference type="ChEBI" id="CHEBI:30616"/>
    </ligand>
</feature>
<feature type="domain" description="AAA+ ATPase" evidence="6">
    <location>
        <begin position="47"/>
        <end position="226"/>
    </location>
</feature>
<keyword evidence="2 5" id="KW-0235">DNA replication</keyword>
<organism evidence="7 8">
    <name type="scientific">Ferroglobus placidus (strain DSM 10642 / AEDII12DO)</name>
    <dbReference type="NCBI Taxonomy" id="589924"/>
    <lineage>
        <taxon>Archaea</taxon>
        <taxon>Methanobacteriati</taxon>
        <taxon>Methanobacteriota</taxon>
        <taxon>Archaeoglobi</taxon>
        <taxon>Archaeoglobales</taxon>
        <taxon>Archaeoglobaceae</taxon>
        <taxon>Ferroglobus</taxon>
    </lineage>
</organism>
<feature type="binding site" evidence="5">
    <location>
        <position position="203"/>
    </location>
    <ligand>
        <name>ATP</name>
        <dbReference type="ChEBI" id="CHEBI:30616"/>
    </ligand>
</feature>
<feature type="binding site" evidence="5">
    <location>
        <position position="215"/>
    </location>
    <ligand>
        <name>ATP</name>
        <dbReference type="ChEBI" id="CHEBI:30616"/>
    </ligand>
</feature>
<gene>
    <name evidence="7" type="ordered locus">Ferp_0421</name>
</gene>
<comment type="function">
    <text evidence="5">Involved in regulation of DNA replication.</text>
</comment>
<protein>
    <recommendedName>
        <fullName evidence="5">ORC1-type DNA replication protein</fullName>
    </recommendedName>
</protein>
<evidence type="ECO:0000256" key="5">
    <source>
        <dbReference type="HAMAP-Rule" id="MF_01407"/>
    </source>
</evidence>
<dbReference type="Gene3D" id="3.40.50.300">
    <property type="entry name" value="P-loop containing nucleotide triphosphate hydrolases"/>
    <property type="match status" value="1"/>
</dbReference>
<dbReference type="PANTHER" id="PTHR10763:SF26">
    <property type="entry name" value="CELL DIVISION CONTROL PROTEIN 6 HOMOLOG"/>
    <property type="match status" value="1"/>
</dbReference>
<dbReference type="OrthoDB" id="53276at2157"/>
<dbReference type="InterPro" id="IPR027417">
    <property type="entry name" value="P-loop_NTPase"/>
</dbReference>
<dbReference type="Pfam" id="PF22703">
    <property type="entry name" value="Cdc6_lid"/>
    <property type="match status" value="1"/>
</dbReference>
<dbReference type="GeneID" id="8777919"/>
<dbReference type="InterPro" id="IPR003593">
    <property type="entry name" value="AAA+_ATPase"/>
</dbReference>
<dbReference type="eggNOG" id="arCOG00467">
    <property type="taxonomic scope" value="Archaea"/>
</dbReference>
<reference evidence="7 8" key="2">
    <citation type="journal article" date="2011" name="Stand. Genomic Sci.">
        <title>Complete genome sequence of Ferroglobus placidus AEDII12DO.</title>
        <authorList>
            <person name="Anderson I."/>
            <person name="Risso C."/>
            <person name="Holmes D."/>
            <person name="Lucas S."/>
            <person name="Copeland A."/>
            <person name="Lapidus A."/>
            <person name="Cheng J.F."/>
            <person name="Bruce D."/>
            <person name="Goodwin L."/>
            <person name="Pitluck S."/>
            <person name="Saunders E."/>
            <person name="Brettin T."/>
            <person name="Detter J.C."/>
            <person name="Han C."/>
            <person name="Tapia R."/>
            <person name="Larimer F."/>
            <person name="Land M."/>
            <person name="Hauser L."/>
            <person name="Woyke T."/>
            <person name="Lovley D."/>
            <person name="Kyrpides N."/>
            <person name="Ivanova N."/>
        </authorList>
    </citation>
    <scope>NUCLEOTIDE SEQUENCE [LARGE SCALE GENOMIC DNA]</scope>
    <source>
        <strain evidence="8">DSM 10642 / AEDII12DO</strain>
    </source>
</reference>
<evidence type="ECO:0000256" key="4">
    <source>
        <dbReference type="ARBA" id="ARBA00022840"/>
    </source>
</evidence>
<dbReference type="AlphaFoldDB" id="D3S2W4"/>